<feature type="region of interest" description="Disordered" evidence="1">
    <location>
        <begin position="54"/>
        <end position="76"/>
    </location>
</feature>
<keyword evidence="3" id="KW-1185">Reference proteome</keyword>
<gene>
    <name evidence="2" type="ORF">SCLCIDRAFT_24001</name>
</gene>
<evidence type="ECO:0000313" key="2">
    <source>
        <dbReference type="EMBL" id="KIM63846.1"/>
    </source>
</evidence>
<feature type="compositionally biased region" description="Low complexity" evidence="1">
    <location>
        <begin position="63"/>
        <end position="75"/>
    </location>
</feature>
<dbReference type="HOGENOM" id="CLU_2039440_0_0_1"/>
<dbReference type="AlphaFoldDB" id="A0A0C3E748"/>
<proteinExistence type="predicted"/>
<evidence type="ECO:0000256" key="1">
    <source>
        <dbReference type="SAM" id="MobiDB-lite"/>
    </source>
</evidence>
<organism evidence="2 3">
    <name type="scientific">Scleroderma citrinum Foug A</name>
    <dbReference type="NCBI Taxonomy" id="1036808"/>
    <lineage>
        <taxon>Eukaryota</taxon>
        <taxon>Fungi</taxon>
        <taxon>Dikarya</taxon>
        <taxon>Basidiomycota</taxon>
        <taxon>Agaricomycotina</taxon>
        <taxon>Agaricomycetes</taxon>
        <taxon>Agaricomycetidae</taxon>
        <taxon>Boletales</taxon>
        <taxon>Sclerodermatineae</taxon>
        <taxon>Sclerodermataceae</taxon>
        <taxon>Scleroderma</taxon>
    </lineage>
</organism>
<protein>
    <submittedName>
        <fullName evidence="2">Uncharacterized protein</fullName>
    </submittedName>
</protein>
<dbReference type="InParanoid" id="A0A0C3E748"/>
<accession>A0A0C3E748</accession>
<name>A0A0C3E748_9AGAM</name>
<reference evidence="2 3" key="1">
    <citation type="submission" date="2014-04" db="EMBL/GenBank/DDBJ databases">
        <authorList>
            <consortium name="DOE Joint Genome Institute"/>
            <person name="Kuo A."/>
            <person name="Kohler A."/>
            <person name="Nagy L.G."/>
            <person name="Floudas D."/>
            <person name="Copeland A."/>
            <person name="Barry K.W."/>
            <person name="Cichocki N."/>
            <person name="Veneault-Fourrey C."/>
            <person name="LaButti K."/>
            <person name="Lindquist E.A."/>
            <person name="Lipzen A."/>
            <person name="Lundell T."/>
            <person name="Morin E."/>
            <person name="Murat C."/>
            <person name="Sun H."/>
            <person name="Tunlid A."/>
            <person name="Henrissat B."/>
            <person name="Grigoriev I.V."/>
            <person name="Hibbett D.S."/>
            <person name="Martin F."/>
            <person name="Nordberg H.P."/>
            <person name="Cantor M.N."/>
            <person name="Hua S.X."/>
        </authorList>
    </citation>
    <scope>NUCLEOTIDE SEQUENCE [LARGE SCALE GENOMIC DNA]</scope>
    <source>
        <strain evidence="2 3">Foug A</strain>
    </source>
</reference>
<evidence type="ECO:0000313" key="3">
    <source>
        <dbReference type="Proteomes" id="UP000053989"/>
    </source>
</evidence>
<reference evidence="3" key="2">
    <citation type="submission" date="2015-01" db="EMBL/GenBank/DDBJ databases">
        <title>Evolutionary Origins and Diversification of the Mycorrhizal Mutualists.</title>
        <authorList>
            <consortium name="DOE Joint Genome Institute"/>
            <consortium name="Mycorrhizal Genomics Consortium"/>
            <person name="Kohler A."/>
            <person name="Kuo A."/>
            <person name="Nagy L.G."/>
            <person name="Floudas D."/>
            <person name="Copeland A."/>
            <person name="Barry K.W."/>
            <person name="Cichocki N."/>
            <person name="Veneault-Fourrey C."/>
            <person name="LaButti K."/>
            <person name="Lindquist E.A."/>
            <person name="Lipzen A."/>
            <person name="Lundell T."/>
            <person name="Morin E."/>
            <person name="Murat C."/>
            <person name="Riley R."/>
            <person name="Ohm R."/>
            <person name="Sun H."/>
            <person name="Tunlid A."/>
            <person name="Henrissat B."/>
            <person name="Grigoriev I.V."/>
            <person name="Hibbett D.S."/>
            <person name="Martin F."/>
        </authorList>
    </citation>
    <scope>NUCLEOTIDE SEQUENCE [LARGE SCALE GENOMIC DNA]</scope>
    <source>
        <strain evidence="3">Foug A</strain>
    </source>
</reference>
<dbReference type="Proteomes" id="UP000053989">
    <property type="component" value="Unassembled WGS sequence"/>
</dbReference>
<dbReference type="EMBL" id="KN822032">
    <property type="protein sequence ID" value="KIM63846.1"/>
    <property type="molecule type" value="Genomic_DNA"/>
</dbReference>
<sequence length="121" mass="13179">MQTGPARLCDVIFLDTHREIAFETRPAPPTFVVPHMQLCKTAAVNLRPEYESCPRRKDKLDCGSSRGSSSSRDGSVAATVNAIDNIHPYKNGVPSDELLGNNTDMGTIYLCLRVGGVQSNE</sequence>